<dbReference type="InterPro" id="IPR004408">
    <property type="entry name" value="Biotin_CoA_COase_ligase"/>
</dbReference>
<sequence length="325" mass="35998">MSTRESILALFEEHKGVFFSGEEIAAKLSVSRAAVWKAVNSLRKDGYEITAVSNKGYCLSAETDILSAQGIRKYLIPLCGFLNLNVLPEVESTNGLLREWADAGKPEGSVVIANLQTKGRGRFGRSFHSPADTGIYLSILLRPEQAEPTQASKITTIAAVAACEAVELVSNRRAQIKWVNDIYLDDRKISGILTEASVSMETGSVEYVILGIGMNIYVPEEGFPEEIRESAGAIFDKKQNDGKNHLAAEFLNRFLSIYQGIKREDYVEEYRRRSLVVGREIIIFSPKGERKAVATGVDEDCHLLVQYEDGSTDRLSSGEIHVRLF</sequence>
<dbReference type="GeneID" id="97193069"/>
<comment type="catalytic activity">
    <reaction evidence="3">
        <text>biotin + L-lysyl-[protein] + ATP = N(6)-biotinyl-L-lysyl-[protein] + AMP + diphosphate + H(+)</text>
        <dbReference type="Rhea" id="RHEA:11756"/>
        <dbReference type="Rhea" id="RHEA-COMP:9752"/>
        <dbReference type="Rhea" id="RHEA-COMP:10505"/>
        <dbReference type="ChEBI" id="CHEBI:15378"/>
        <dbReference type="ChEBI" id="CHEBI:29969"/>
        <dbReference type="ChEBI" id="CHEBI:30616"/>
        <dbReference type="ChEBI" id="CHEBI:33019"/>
        <dbReference type="ChEBI" id="CHEBI:57586"/>
        <dbReference type="ChEBI" id="CHEBI:83144"/>
        <dbReference type="ChEBI" id="CHEBI:456215"/>
        <dbReference type="EC" id="6.3.4.15"/>
    </reaction>
</comment>
<comment type="similarity">
    <text evidence="3">Belongs to the biotin--protein ligase family.</text>
</comment>
<dbReference type="InterPro" id="IPR045864">
    <property type="entry name" value="aa-tRNA-synth_II/BPL/LPL"/>
</dbReference>
<feature type="binding site" evidence="3">
    <location>
        <position position="188"/>
    </location>
    <ligand>
        <name>biotin</name>
        <dbReference type="ChEBI" id="CHEBI:57586"/>
    </ligand>
</feature>
<dbReference type="Gene3D" id="1.10.10.10">
    <property type="entry name" value="Winged helix-like DNA-binding domain superfamily/Winged helix DNA-binding domain"/>
    <property type="match status" value="1"/>
</dbReference>
<dbReference type="GO" id="GO:0004077">
    <property type="term" value="F:biotin--[biotin carboxyl-carrier protein] ligase activity"/>
    <property type="evidence" value="ECO:0007669"/>
    <property type="project" value="UniProtKB-UniRule"/>
</dbReference>
<keyword evidence="3" id="KW-0238">DNA-binding</keyword>
<dbReference type="Proteomes" id="UP000261080">
    <property type="component" value="Unassembled WGS sequence"/>
</dbReference>
<dbReference type="EMBL" id="QVLX01000001">
    <property type="protein sequence ID" value="RGE89715.1"/>
    <property type="molecule type" value="Genomic_DNA"/>
</dbReference>
<dbReference type="Pfam" id="PF03099">
    <property type="entry name" value="BPL_LplA_LipB"/>
    <property type="match status" value="1"/>
</dbReference>
<evidence type="ECO:0000256" key="3">
    <source>
        <dbReference type="HAMAP-Rule" id="MF_00978"/>
    </source>
</evidence>
<feature type="domain" description="BPL/LPL catalytic" evidence="4">
    <location>
        <begin position="65"/>
        <end position="266"/>
    </location>
</feature>
<organism evidence="5 6">
    <name type="scientific">Sellimonas intestinalis</name>
    <dbReference type="NCBI Taxonomy" id="1653434"/>
    <lineage>
        <taxon>Bacteria</taxon>
        <taxon>Bacillati</taxon>
        <taxon>Bacillota</taxon>
        <taxon>Clostridia</taxon>
        <taxon>Lachnospirales</taxon>
        <taxon>Lachnospiraceae</taxon>
        <taxon>Sellimonas</taxon>
    </lineage>
</organism>
<dbReference type="InterPro" id="IPR030855">
    <property type="entry name" value="Bifunct_BirA"/>
</dbReference>
<dbReference type="SUPFAM" id="SSF55681">
    <property type="entry name" value="Class II aaRS and biotin synthetases"/>
    <property type="match status" value="1"/>
</dbReference>
<keyword evidence="3" id="KW-0547">Nucleotide-binding</keyword>
<dbReference type="PANTHER" id="PTHR12835:SF5">
    <property type="entry name" value="BIOTIN--PROTEIN LIGASE"/>
    <property type="match status" value="1"/>
</dbReference>
<gene>
    <name evidence="3" type="primary">birA</name>
    <name evidence="5" type="ORF">DW016_00065</name>
</gene>
<evidence type="ECO:0000256" key="1">
    <source>
        <dbReference type="ARBA" id="ARBA00022598"/>
    </source>
</evidence>
<dbReference type="AlphaFoldDB" id="A0A3E3K557"/>
<evidence type="ECO:0000313" key="5">
    <source>
        <dbReference type="EMBL" id="RGE89715.1"/>
    </source>
</evidence>
<dbReference type="InterPro" id="IPR013196">
    <property type="entry name" value="HTH_11"/>
</dbReference>
<reference evidence="5 6" key="1">
    <citation type="submission" date="2018-08" db="EMBL/GenBank/DDBJ databases">
        <title>A genome reference for cultivated species of the human gut microbiota.</title>
        <authorList>
            <person name="Zou Y."/>
            <person name="Xue W."/>
            <person name="Luo G."/>
        </authorList>
    </citation>
    <scope>NUCLEOTIDE SEQUENCE [LARGE SCALE GENOMIC DNA]</scope>
    <source>
        <strain evidence="5 6">AF37-2AT</strain>
    </source>
</reference>
<dbReference type="Gene3D" id="3.30.930.10">
    <property type="entry name" value="Bira Bifunctional Protein, Domain 2"/>
    <property type="match status" value="1"/>
</dbReference>
<dbReference type="InterPro" id="IPR036390">
    <property type="entry name" value="WH_DNA-bd_sf"/>
</dbReference>
<feature type="DNA-binding region" description="H-T-H motif" evidence="3">
    <location>
        <begin position="21"/>
        <end position="40"/>
    </location>
</feature>
<dbReference type="RefSeq" id="WP_053768857.1">
    <property type="nucleotide sequence ID" value="NZ_CALBAT010000008.1"/>
</dbReference>
<evidence type="ECO:0000256" key="2">
    <source>
        <dbReference type="ARBA" id="ARBA00023267"/>
    </source>
</evidence>
<keyword evidence="3" id="KW-0678">Repressor</keyword>
<dbReference type="InterPro" id="IPR004143">
    <property type="entry name" value="BPL_LPL_catalytic"/>
</dbReference>
<dbReference type="InterPro" id="IPR003142">
    <property type="entry name" value="BPL_C"/>
</dbReference>
<dbReference type="GO" id="GO:0005737">
    <property type="term" value="C:cytoplasm"/>
    <property type="evidence" value="ECO:0007669"/>
    <property type="project" value="TreeGrafter"/>
</dbReference>
<keyword evidence="3" id="KW-0067">ATP-binding</keyword>
<feature type="binding site" evidence="3">
    <location>
        <begin position="92"/>
        <end position="94"/>
    </location>
    <ligand>
        <name>biotin</name>
        <dbReference type="ChEBI" id="CHEBI:57586"/>
    </ligand>
</feature>
<dbReference type="EC" id="6.3.4.15" evidence="3"/>
<name>A0A3E3K557_9FIRM</name>
<keyword evidence="1 3" id="KW-0436">Ligase</keyword>
<feature type="binding site" evidence="3">
    <location>
        <begin position="120"/>
        <end position="122"/>
    </location>
    <ligand>
        <name>biotin</name>
        <dbReference type="ChEBI" id="CHEBI:57586"/>
    </ligand>
</feature>
<proteinExistence type="inferred from homology"/>
<protein>
    <recommendedName>
        <fullName evidence="3">Bifunctional ligase/repressor BirA</fullName>
    </recommendedName>
    <alternativeName>
        <fullName evidence="3">Biotin--[acetyl-CoA-carboxylase] ligase</fullName>
        <ecNumber evidence="3">6.3.4.15</ecNumber>
    </alternativeName>
    <alternativeName>
        <fullName evidence="3">Biotin--protein ligase</fullName>
    </alternativeName>
    <alternativeName>
        <fullName evidence="3">Biotin-[acetyl-CoA carboxylase] synthetase</fullName>
    </alternativeName>
</protein>
<dbReference type="GO" id="GO:0005524">
    <property type="term" value="F:ATP binding"/>
    <property type="evidence" value="ECO:0007669"/>
    <property type="project" value="UniProtKB-UniRule"/>
</dbReference>
<dbReference type="Pfam" id="PF08279">
    <property type="entry name" value="HTH_11"/>
    <property type="match status" value="1"/>
</dbReference>
<dbReference type="HAMAP" id="MF_00978">
    <property type="entry name" value="Bifunct_BirA"/>
    <property type="match status" value="1"/>
</dbReference>
<dbReference type="InterPro" id="IPR036388">
    <property type="entry name" value="WH-like_DNA-bd_sf"/>
</dbReference>
<accession>A0A3E3K557</accession>
<dbReference type="GO" id="GO:0006355">
    <property type="term" value="P:regulation of DNA-templated transcription"/>
    <property type="evidence" value="ECO:0007669"/>
    <property type="project" value="UniProtKB-UniRule"/>
</dbReference>
<dbReference type="PANTHER" id="PTHR12835">
    <property type="entry name" value="BIOTIN PROTEIN LIGASE"/>
    <property type="match status" value="1"/>
</dbReference>
<comment type="caution">
    <text evidence="5">The sequence shown here is derived from an EMBL/GenBank/DDBJ whole genome shotgun (WGS) entry which is preliminary data.</text>
</comment>
<dbReference type="PROSITE" id="PS51733">
    <property type="entry name" value="BPL_LPL_CATALYTIC"/>
    <property type="match status" value="1"/>
</dbReference>
<keyword evidence="6" id="KW-1185">Reference proteome</keyword>
<evidence type="ECO:0000259" key="4">
    <source>
        <dbReference type="PROSITE" id="PS51733"/>
    </source>
</evidence>
<dbReference type="Pfam" id="PF02237">
    <property type="entry name" value="BPL_C"/>
    <property type="match status" value="1"/>
</dbReference>
<dbReference type="SUPFAM" id="SSF46785">
    <property type="entry name" value="Winged helix' DNA-binding domain"/>
    <property type="match status" value="1"/>
</dbReference>
<feature type="binding site" evidence="3">
    <location>
        <position position="116"/>
    </location>
    <ligand>
        <name>biotin</name>
        <dbReference type="ChEBI" id="CHEBI:57586"/>
    </ligand>
</feature>
<comment type="function">
    <text evidence="3">Acts both as a biotin--[acetyl-CoA-carboxylase] ligase and a repressor.</text>
</comment>
<dbReference type="GO" id="GO:0009249">
    <property type="term" value="P:protein lipoylation"/>
    <property type="evidence" value="ECO:0007669"/>
    <property type="project" value="UniProtKB-ARBA"/>
</dbReference>
<dbReference type="CDD" id="cd16442">
    <property type="entry name" value="BPL"/>
    <property type="match status" value="1"/>
</dbReference>
<dbReference type="GO" id="GO:0016740">
    <property type="term" value="F:transferase activity"/>
    <property type="evidence" value="ECO:0007669"/>
    <property type="project" value="UniProtKB-ARBA"/>
</dbReference>
<keyword evidence="3" id="KW-0804">Transcription</keyword>
<dbReference type="NCBIfam" id="TIGR00121">
    <property type="entry name" value="birA_ligase"/>
    <property type="match status" value="1"/>
</dbReference>
<dbReference type="Gene3D" id="2.30.30.100">
    <property type="match status" value="1"/>
</dbReference>
<dbReference type="GO" id="GO:0003677">
    <property type="term" value="F:DNA binding"/>
    <property type="evidence" value="ECO:0007669"/>
    <property type="project" value="UniProtKB-UniRule"/>
</dbReference>
<evidence type="ECO:0000313" key="6">
    <source>
        <dbReference type="Proteomes" id="UP000261080"/>
    </source>
</evidence>
<keyword evidence="3" id="KW-0805">Transcription regulation</keyword>
<dbReference type="OrthoDB" id="9807064at2"/>
<keyword evidence="2 3" id="KW-0092">Biotin</keyword>